<dbReference type="PANTHER" id="PTHR40469:SF2">
    <property type="entry name" value="GALACTOSE-BINDING DOMAIN-LIKE SUPERFAMILY PROTEIN"/>
    <property type="match status" value="1"/>
</dbReference>
<dbReference type="InterPro" id="IPR029062">
    <property type="entry name" value="Class_I_gatase-like"/>
</dbReference>
<name>A0A4Q1SBX0_9BACT</name>
<evidence type="ECO:0000256" key="1">
    <source>
        <dbReference type="SAM" id="SignalP"/>
    </source>
</evidence>
<dbReference type="Proteomes" id="UP000290253">
    <property type="component" value="Unassembled WGS sequence"/>
</dbReference>
<dbReference type="EMBL" id="SDMK01000003">
    <property type="protein sequence ID" value="RXS94517.1"/>
    <property type="molecule type" value="Genomic_DNA"/>
</dbReference>
<accession>A0A4Q1SBX0</accession>
<gene>
    <name evidence="3" type="ORF">ESZ00_15735</name>
</gene>
<keyword evidence="4" id="KW-1185">Reference proteome</keyword>
<proteinExistence type="predicted"/>
<dbReference type="OrthoDB" id="109511at2"/>
<keyword evidence="1" id="KW-0732">Signal</keyword>
<feature type="domain" description="ThuA-like" evidence="2">
    <location>
        <begin position="41"/>
        <end position="255"/>
    </location>
</feature>
<dbReference type="RefSeq" id="WP_129209254.1">
    <property type="nucleotide sequence ID" value="NZ_BMGU01000005.1"/>
</dbReference>
<dbReference type="AlphaFoldDB" id="A0A4Q1SBX0"/>
<dbReference type="InterPro" id="IPR029010">
    <property type="entry name" value="ThuA-like"/>
</dbReference>
<feature type="chain" id="PRO_5020870946" evidence="1">
    <location>
        <begin position="25"/>
        <end position="258"/>
    </location>
</feature>
<sequence>MRPLRLLALATVFACLLAPLPLCAQQPAANFRVFAIAEPGGIHKPFVDAAKVWLTQEAQQDHFTVDYIEDTKPIDAAFLARYRVFIELNYPPYHWTPTAAAAFTSAIENGSIGWIGFHHAGLLGEFDGFPMWQWFSNFMGGIRWTNYIATFASANVHIEDAQHPVMRGVPAVFPVRDEEWYTWDKSPRPNVHVLATVDESSYTPDSKIKMGGDHPVVWTNEHVKARNVYIFMGHHPDLFENTAFTTLFHNSILWTSGQ</sequence>
<feature type="signal peptide" evidence="1">
    <location>
        <begin position="1"/>
        <end position="24"/>
    </location>
</feature>
<dbReference type="PANTHER" id="PTHR40469">
    <property type="entry name" value="SECRETED GLYCOSYL HYDROLASE"/>
    <property type="match status" value="1"/>
</dbReference>
<dbReference type="Pfam" id="PF06283">
    <property type="entry name" value="ThuA"/>
    <property type="match status" value="1"/>
</dbReference>
<protein>
    <submittedName>
        <fullName evidence="3">ThuA domain-containing protein</fullName>
    </submittedName>
</protein>
<dbReference type="Gene3D" id="3.40.50.880">
    <property type="match status" value="1"/>
</dbReference>
<organism evidence="3 4">
    <name type="scientific">Silvibacterium dinghuense</name>
    <dbReference type="NCBI Taxonomy" id="1560006"/>
    <lineage>
        <taxon>Bacteria</taxon>
        <taxon>Pseudomonadati</taxon>
        <taxon>Acidobacteriota</taxon>
        <taxon>Terriglobia</taxon>
        <taxon>Terriglobales</taxon>
        <taxon>Acidobacteriaceae</taxon>
        <taxon>Silvibacterium</taxon>
    </lineage>
</organism>
<dbReference type="SUPFAM" id="SSF52317">
    <property type="entry name" value="Class I glutamine amidotransferase-like"/>
    <property type="match status" value="1"/>
</dbReference>
<evidence type="ECO:0000313" key="3">
    <source>
        <dbReference type="EMBL" id="RXS94517.1"/>
    </source>
</evidence>
<comment type="caution">
    <text evidence="3">The sequence shown here is derived from an EMBL/GenBank/DDBJ whole genome shotgun (WGS) entry which is preliminary data.</text>
</comment>
<evidence type="ECO:0000259" key="2">
    <source>
        <dbReference type="Pfam" id="PF06283"/>
    </source>
</evidence>
<evidence type="ECO:0000313" key="4">
    <source>
        <dbReference type="Proteomes" id="UP000290253"/>
    </source>
</evidence>
<reference evidence="3 4" key="1">
    <citation type="journal article" date="2016" name="Int. J. Syst. Evol. Microbiol.">
        <title>Acidipila dinghuensis sp. nov., an acidobacterium isolated from forest soil.</title>
        <authorList>
            <person name="Jiang Y.W."/>
            <person name="Wang J."/>
            <person name="Chen M.H."/>
            <person name="Lv Y.Y."/>
            <person name="Qiu L.H."/>
        </authorList>
    </citation>
    <scope>NUCLEOTIDE SEQUENCE [LARGE SCALE GENOMIC DNA]</scope>
    <source>
        <strain evidence="3 4">DHOF10</strain>
    </source>
</reference>